<keyword evidence="2" id="KW-0812">Transmembrane</keyword>
<feature type="transmembrane region" description="Helical" evidence="2">
    <location>
        <begin position="123"/>
        <end position="145"/>
    </location>
</feature>
<accession>A0A9P4TQW6</accession>
<keyword evidence="2" id="KW-0472">Membrane</keyword>
<dbReference type="EMBL" id="ML986580">
    <property type="protein sequence ID" value="KAF2269993.1"/>
    <property type="molecule type" value="Genomic_DNA"/>
</dbReference>
<dbReference type="AlphaFoldDB" id="A0A9P4TQW6"/>
<dbReference type="OrthoDB" id="196103at2759"/>
<sequence length="278" mass="29408">MVFKIPGLPKIRLTSSYCVIVGNLVGVTAGLYVALNLLGAGGGKPNSAEMVQIVHATLCAVWFSSALFGGTILNKVGPAITACLGIGTPIFAGTAIGLSAGLIFITMGYVAMSYSEEQDRRSYITMLMNLQAVGAVIGGIIPLIINRNSVASSLWHYIILYFLGCFSNSPRNAANYAQGVFRGFLGAGEAICFGLDSVAVPYTKEAAVIFAFYTAGIFIFLYLALFHISETEYSSHEEGVVIPKHVLEEAEVEGGEPGGDSSEKTSIQDVKVNIGDQN</sequence>
<dbReference type="Proteomes" id="UP000800093">
    <property type="component" value="Unassembled WGS sequence"/>
</dbReference>
<name>A0A9P4TQW6_9PLEO</name>
<protein>
    <submittedName>
        <fullName evidence="3">Uncharacterized protein</fullName>
    </submittedName>
</protein>
<evidence type="ECO:0000313" key="3">
    <source>
        <dbReference type="EMBL" id="KAF2269993.1"/>
    </source>
</evidence>
<feature type="region of interest" description="Disordered" evidence="1">
    <location>
        <begin position="251"/>
        <end position="278"/>
    </location>
</feature>
<comment type="caution">
    <text evidence="3">The sequence shown here is derived from an EMBL/GenBank/DDBJ whole genome shotgun (WGS) entry which is preliminary data.</text>
</comment>
<feature type="transmembrane region" description="Helical" evidence="2">
    <location>
        <begin position="79"/>
        <end position="111"/>
    </location>
</feature>
<feature type="transmembrane region" description="Helical" evidence="2">
    <location>
        <begin position="53"/>
        <end position="73"/>
    </location>
</feature>
<evidence type="ECO:0000256" key="1">
    <source>
        <dbReference type="SAM" id="MobiDB-lite"/>
    </source>
</evidence>
<organism evidence="3 4">
    <name type="scientific">Lojkania enalia</name>
    <dbReference type="NCBI Taxonomy" id="147567"/>
    <lineage>
        <taxon>Eukaryota</taxon>
        <taxon>Fungi</taxon>
        <taxon>Dikarya</taxon>
        <taxon>Ascomycota</taxon>
        <taxon>Pezizomycotina</taxon>
        <taxon>Dothideomycetes</taxon>
        <taxon>Pleosporomycetidae</taxon>
        <taxon>Pleosporales</taxon>
        <taxon>Pleosporales incertae sedis</taxon>
        <taxon>Lojkania</taxon>
    </lineage>
</organism>
<gene>
    <name evidence="3" type="ORF">CC78DRAFT_574101</name>
</gene>
<keyword evidence="4" id="KW-1185">Reference proteome</keyword>
<proteinExistence type="predicted"/>
<feature type="transmembrane region" description="Helical" evidence="2">
    <location>
        <begin position="206"/>
        <end position="226"/>
    </location>
</feature>
<feature type="transmembrane region" description="Helical" evidence="2">
    <location>
        <begin position="20"/>
        <end position="41"/>
    </location>
</feature>
<evidence type="ECO:0000256" key="2">
    <source>
        <dbReference type="SAM" id="Phobius"/>
    </source>
</evidence>
<evidence type="ECO:0000313" key="4">
    <source>
        <dbReference type="Proteomes" id="UP000800093"/>
    </source>
</evidence>
<keyword evidence="2" id="KW-1133">Transmembrane helix</keyword>
<feature type="transmembrane region" description="Helical" evidence="2">
    <location>
        <begin position="151"/>
        <end position="168"/>
    </location>
</feature>
<reference evidence="4" key="1">
    <citation type="journal article" date="2020" name="Stud. Mycol.">
        <title>101 Dothideomycetes genomes: A test case for predicting lifestyles and emergence of pathogens.</title>
        <authorList>
            <person name="Haridas S."/>
            <person name="Albert R."/>
            <person name="Binder M."/>
            <person name="Bloem J."/>
            <person name="LaButti K."/>
            <person name="Salamov A."/>
            <person name="Andreopoulos B."/>
            <person name="Baker S."/>
            <person name="Barry K."/>
            <person name="Bills G."/>
            <person name="Bluhm B."/>
            <person name="Cannon C."/>
            <person name="Castanera R."/>
            <person name="Culley D."/>
            <person name="Daum C."/>
            <person name="Ezra D."/>
            <person name="Gonzalez J."/>
            <person name="Henrissat B."/>
            <person name="Kuo A."/>
            <person name="Liang C."/>
            <person name="Lipzen A."/>
            <person name="Lutzoni F."/>
            <person name="Magnuson J."/>
            <person name="Mondo S."/>
            <person name="Nolan M."/>
            <person name="Ohm R."/>
            <person name="Pangilinan J."/>
            <person name="Park H.-J."/>
            <person name="Ramirez L."/>
            <person name="Alfaro M."/>
            <person name="Sun H."/>
            <person name="Tritt A."/>
            <person name="Yoshinaga Y."/>
            <person name="Zwiers L.-H."/>
            <person name="Turgeon B."/>
            <person name="Goodwin S."/>
            <person name="Spatafora J."/>
            <person name="Crous P."/>
            <person name="Grigoriev I."/>
        </authorList>
    </citation>
    <scope>NUCLEOTIDE SEQUENCE [LARGE SCALE GENOMIC DNA]</scope>
    <source>
        <strain evidence="4">CBS 304.66</strain>
    </source>
</reference>